<feature type="region of interest" description="Disordered" evidence="1">
    <location>
        <begin position="1"/>
        <end position="25"/>
    </location>
</feature>
<proteinExistence type="predicted"/>
<gene>
    <name evidence="2" type="ORF">DPMN_071990</name>
</gene>
<dbReference type="Proteomes" id="UP000828390">
    <property type="component" value="Unassembled WGS sequence"/>
</dbReference>
<evidence type="ECO:0000313" key="2">
    <source>
        <dbReference type="EMBL" id="KAH3712296.1"/>
    </source>
</evidence>
<comment type="caution">
    <text evidence="2">The sequence shown here is derived from an EMBL/GenBank/DDBJ whole genome shotgun (WGS) entry which is preliminary data.</text>
</comment>
<feature type="compositionally biased region" description="Basic and acidic residues" evidence="1">
    <location>
        <begin position="14"/>
        <end position="25"/>
    </location>
</feature>
<name>A0A9D3Z7K3_DREPO</name>
<evidence type="ECO:0000256" key="1">
    <source>
        <dbReference type="SAM" id="MobiDB-lite"/>
    </source>
</evidence>
<evidence type="ECO:0000313" key="3">
    <source>
        <dbReference type="Proteomes" id="UP000828390"/>
    </source>
</evidence>
<sequence>MRERRPSTKISSRNVERPGGEHGTTRLKWDAEGFLHHRWERCSRIWKKWDRQESWPLRKYHRQQKEAPAGCG</sequence>
<organism evidence="2 3">
    <name type="scientific">Dreissena polymorpha</name>
    <name type="common">Zebra mussel</name>
    <name type="synonym">Mytilus polymorpha</name>
    <dbReference type="NCBI Taxonomy" id="45954"/>
    <lineage>
        <taxon>Eukaryota</taxon>
        <taxon>Metazoa</taxon>
        <taxon>Spiralia</taxon>
        <taxon>Lophotrochozoa</taxon>
        <taxon>Mollusca</taxon>
        <taxon>Bivalvia</taxon>
        <taxon>Autobranchia</taxon>
        <taxon>Heteroconchia</taxon>
        <taxon>Euheterodonta</taxon>
        <taxon>Imparidentia</taxon>
        <taxon>Neoheterodontei</taxon>
        <taxon>Myida</taxon>
        <taxon>Dreissenoidea</taxon>
        <taxon>Dreissenidae</taxon>
        <taxon>Dreissena</taxon>
    </lineage>
</organism>
<reference evidence="2" key="2">
    <citation type="submission" date="2020-11" db="EMBL/GenBank/DDBJ databases">
        <authorList>
            <person name="McCartney M.A."/>
            <person name="Auch B."/>
            <person name="Kono T."/>
            <person name="Mallez S."/>
            <person name="Becker A."/>
            <person name="Gohl D.M."/>
            <person name="Silverstein K.A.T."/>
            <person name="Koren S."/>
            <person name="Bechman K.B."/>
            <person name="Herman A."/>
            <person name="Abrahante J.E."/>
            <person name="Garbe J."/>
        </authorList>
    </citation>
    <scope>NUCLEOTIDE SEQUENCE</scope>
    <source>
        <strain evidence="2">Duluth1</strain>
        <tissue evidence="2">Whole animal</tissue>
    </source>
</reference>
<accession>A0A9D3Z7K3</accession>
<protein>
    <submittedName>
        <fullName evidence="2">Uncharacterized protein</fullName>
    </submittedName>
</protein>
<keyword evidence="3" id="KW-1185">Reference proteome</keyword>
<dbReference type="EMBL" id="JAIWYP010000014">
    <property type="protein sequence ID" value="KAH3712296.1"/>
    <property type="molecule type" value="Genomic_DNA"/>
</dbReference>
<reference evidence="2" key="1">
    <citation type="journal article" date="2019" name="bioRxiv">
        <title>The Genome of the Zebra Mussel, Dreissena polymorpha: A Resource for Invasive Species Research.</title>
        <authorList>
            <person name="McCartney M.A."/>
            <person name="Auch B."/>
            <person name="Kono T."/>
            <person name="Mallez S."/>
            <person name="Zhang Y."/>
            <person name="Obille A."/>
            <person name="Becker A."/>
            <person name="Abrahante J.E."/>
            <person name="Garbe J."/>
            <person name="Badalamenti J.P."/>
            <person name="Herman A."/>
            <person name="Mangelson H."/>
            <person name="Liachko I."/>
            <person name="Sullivan S."/>
            <person name="Sone E.D."/>
            <person name="Koren S."/>
            <person name="Silverstein K.A.T."/>
            <person name="Beckman K.B."/>
            <person name="Gohl D.M."/>
        </authorList>
    </citation>
    <scope>NUCLEOTIDE SEQUENCE</scope>
    <source>
        <strain evidence="2">Duluth1</strain>
        <tissue evidence="2">Whole animal</tissue>
    </source>
</reference>
<dbReference type="AlphaFoldDB" id="A0A9D3Z7K3"/>